<name>A0AAF3EWB4_9BILA</name>
<sequence>MKLFFILYFLIYMLTSEVSGADSYAAAGGIGGSADSPDYTAIGGGDAAIPLPTDIAAPTDCMSRYKAVKRRKVVARRRIAAAKRFQRRQLRRKLQEF</sequence>
<evidence type="ECO:0000313" key="3">
    <source>
        <dbReference type="WBParaSite" id="MBELARI_LOCUS18409"/>
    </source>
</evidence>
<keyword evidence="2" id="KW-1185">Reference proteome</keyword>
<proteinExistence type="predicted"/>
<organism evidence="2 3">
    <name type="scientific">Mesorhabditis belari</name>
    <dbReference type="NCBI Taxonomy" id="2138241"/>
    <lineage>
        <taxon>Eukaryota</taxon>
        <taxon>Metazoa</taxon>
        <taxon>Ecdysozoa</taxon>
        <taxon>Nematoda</taxon>
        <taxon>Chromadorea</taxon>
        <taxon>Rhabditida</taxon>
        <taxon>Rhabditina</taxon>
        <taxon>Rhabditomorpha</taxon>
        <taxon>Rhabditoidea</taxon>
        <taxon>Rhabditidae</taxon>
        <taxon>Mesorhabditinae</taxon>
        <taxon>Mesorhabditis</taxon>
    </lineage>
</organism>
<evidence type="ECO:0000313" key="2">
    <source>
        <dbReference type="Proteomes" id="UP000887575"/>
    </source>
</evidence>
<dbReference type="WBParaSite" id="MBELARI_LOCUS18409">
    <property type="protein sequence ID" value="MBELARI_LOCUS18409"/>
    <property type="gene ID" value="MBELARI_LOCUS18409"/>
</dbReference>
<dbReference type="AlphaFoldDB" id="A0AAF3EWB4"/>
<evidence type="ECO:0000256" key="1">
    <source>
        <dbReference type="SAM" id="SignalP"/>
    </source>
</evidence>
<feature type="chain" id="PRO_5042136611" evidence="1">
    <location>
        <begin position="21"/>
        <end position="97"/>
    </location>
</feature>
<dbReference type="Proteomes" id="UP000887575">
    <property type="component" value="Unassembled WGS sequence"/>
</dbReference>
<feature type="signal peptide" evidence="1">
    <location>
        <begin position="1"/>
        <end position="20"/>
    </location>
</feature>
<protein>
    <submittedName>
        <fullName evidence="3">Uncharacterized protein</fullName>
    </submittedName>
</protein>
<reference evidence="3" key="1">
    <citation type="submission" date="2024-02" db="UniProtKB">
        <authorList>
            <consortium name="WormBaseParasite"/>
        </authorList>
    </citation>
    <scope>IDENTIFICATION</scope>
</reference>
<keyword evidence="1" id="KW-0732">Signal</keyword>
<accession>A0AAF3EWB4</accession>